<reference evidence="6" key="1">
    <citation type="journal article" date="2023" name="Insect Mol. Biol.">
        <title>Genome sequencing provides insights into the evolution of gene families encoding plant cell wall-degrading enzymes in longhorned beetles.</title>
        <authorList>
            <person name="Shin N.R."/>
            <person name="Okamura Y."/>
            <person name="Kirsch R."/>
            <person name="Pauchet Y."/>
        </authorList>
    </citation>
    <scope>NUCLEOTIDE SEQUENCE</scope>
    <source>
        <strain evidence="6">AMC_N1</strain>
    </source>
</reference>
<dbReference type="GO" id="GO:0052689">
    <property type="term" value="F:carboxylic ester hydrolase activity"/>
    <property type="evidence" value="ECO:0007669"/>
    <property type="project" value="UniProtKB-KW"/>
</dbReference>
<proteinExistence type="inferred from homology"/>
<dbReference type="InterPro" id="IPR002018">
    <property type="entry name" value="CarbesteraseB"/>
</dbReference>
<comment type="caution">
    <text evidence="6">The sequence shown here is derived from an EMBL/GenBank/DDBJ whole genome shotgun (WGS) entry which is preliminary data.</text>
</comment>
<feature type="domain" description="Carboxylesterase type B" evidence="5">
    <location>
        <begin position="13"/>
        <end position="80"/>
    </location>
</feature>
<evidence type="ECO:0000256" key="4">
    <source>
        <dbReference type="ARBA" id="ARBA00023180"/>
    </source>
</evidence>
<dbReference type="EMBL" id="JAPWTK010000223">
    <property type="protein sequence ID" value="KAJ8945249.1"/>
    <property type="molecule type" value="Genomic_DNA"/>
</dbReference>
<keyword evidence="3" id="KW-0378">Hydrolase</keyword>
<evidence type="ECO:0000313" key="7">
    <source>
        <dbReference type="Proteomes" id="UP001162162"/>
    </source>
</evidence>
<evidence type="ECO:0000259" key="5">
    <source>
        <dbReference type="Pfam" id="PF00135"/>
    </source>
</evidence>
<evidence type="ECO:0000256" key="2">
    <source>
        <dbReference type="ARBA" id="ARBA00022487"/>
    </source>
</evidence>
<dbReference type="SUPFAM" id="SSF53474">
    <property type="entry name" value="alpha/beta-Hydrolases"/>
    <property type="match status" value="1"/>
</dbReference>
<evidence type="ECO:0000256" key="3">
    <source>
        <dbReference type="ARBA" id="ARBA00022801"/>
    </source>
</evidence>
<protein>
    <recommendedName>
        <fullName evidence="5">Carboxylesterase type B domain-containing protein</fullName>
    </recommendedName>
</protein>
<gene>
    <name evidence="6" type="ORF">NQ318_016669</name>
</gene>
<keyword evidence="4" id="KW-0325">Glycoprotein</keyword>
<sequence>MAYIWSRNNLPEPNNTDRTTKARMIKMWTNFAKTGDPTPEKDPLLENVRWPTVSTEMNYLEINRSLTVRKDFKNKAMAFWNNLYQKYGKPPYDTY</sequence>
<keyword evidence="2" id="KW-0719">Serine esterase</keyword>
<dbReference type="PANTHER" id="PTHR43142">
    <property type="entry name" value="CARBOXYLIC ESTER HYDROLASE"/>
    <property type="match status" value="1"/>
</dbReference>
<dbReference type="InterPro" id="IPR029058">
    <property type="entry name" value="AB_hydrolase_fold"/>
</dbReference>
<dbReference type="AlphaFoldDB" id="A0AAV8Y2X9"/>
<dbReference type="Proteomes" id="UP001162162">
    <property type="component" value="Unassembled WGS sequence"/>
</dbReference>
<comment type="similarity">
    <text evidence="1">Belongs to the type-B carboxylesterase/lipase family.</text>
</comment>
<accession>A0AAV8Y2X9</accession>
<evidence type="ECO:0000256" key="1">
    <source>
        <dbReference type="ARBA" id="ARBA00005964"/>
    </source>
</evidence>
<dbReference type="Gene3D" id="3.40.50.1820">
    <property type="entry name" value="alpha/beta hydrolase"/>
    <property type="match status" value="1"/>
</dbReference>
<dbReference type="PANTHER" id="PTHR43142:SF1">
    <property type="entry name" value="CARBOXYLIC ESTER HYDROLASE"/>
    <property type="match status" value="1"/>
</dbReference>
<dbReference type="Pfam" id="PF00135">
    <property type="entry name" value="COesterase"/>
    <property type="match status" value="1"/>
</dbReference>
<evidence type="ECO:0000313" key="6">
    <source>
        <dbReference type="EMBL" id="KAJ8945249.1"/>
    </source>
</evidence>
<name>A0AAV8Y2X9_9CUCU</name>
<keyword evidence="7" id="KW-1185">Reference proteome</keyword>
<organism evidence="6 7">
    <name type="scientific">Aromia moschata</name>
    <dbReference type="NCBI Taxonomy" id="1265417"/>
    <lineage>
        <taxon>Eukaryota</taxon>
        <taxon>Metazoa</taxon>
        <taxon>Ecdysozoa</taxon>
        <taxon>Arthropoda</taxon>
        <taxon>Hexapoda</taxon>
        <taxon>Insecta</taxon>
        <taxon>Pterygota</taxon>
        <taxon>Neoptera</taxon>
        <taxon>Endopterygota</taxon>
        <taxon>Coleoptera</taxon>
        <taxon>Polyphaga</taxon>
        <taxon>Cucujiformia</taxon>
        <taxon>Chrysomeloidea</taxon>
        <taxon>Cerambycidae</taxon>
        <taxon>Cerambycinae</taxon>
        <taxon>Callichromatini</taxon>
        <taxon>Aromia</taxon>
    </lineage>
</organism>